<feature type="coiled-coil region" evidence="1">
    <location>
        <begin position="228"/>
        <end position="255"/>
    </location>
</feature>
<name>A0A0R1XI52_9LACO</name>
<organism evidence="3 4">
    <name type="scientific">Schleiferilactobacillus harbinensis DSM 16991</name>
    <dbReference type="NCBI Taxonomy" id="1122147"/>
    <lineage>
        <taxon>Bacteria</taxon>
        <taxon>Bacillati</taxon>
        <taxon>Bacillota</taxon>
        <taxon>Bacilli</taxon>
        <taxon>Lactobacillales</taxon>
        <taxon>Lactobacillaceae</taxon>
        <taxon>Schleiferilactobacillus</taxon>
    </lineage>
</organism>
<dbReference type="EMBL" id="AZFW01000011">
    <property type="protein sequence ID" value="KRM29746.1"/>
    <property type="molecule type" value="Genomic_DNA"/>
</dbReference>
<keyword evidence="1" id="KW-0175">Coiled coil</keyword>
<evidence type="ECO:0000313" key="4">
    <source>
        <dbReference type="Proteomes" id="UP000050949"/>
    </source>
</evidence>
<protein>
    <submittedName>
        <fullName evidence="3">Uncharacterized protein</fullName>
    </submittedName>
</protein>
<evidence type="ECO:0000313" key="3">
    <source>
        <dbReference type="EMBL" id="KRM29746.1"/>
    </source>
</evidence>
<comment type="caution">
    <text evidence="3">The sequence shown here is derived from an EMBL/GenBank/DDBJ whole genome shotgun (WGS) entry which is preliminary data.</text>
</comment>
<dbReference type="AlphaFoldDB" id="A0A0R1XI52"/>
<proteinExistence type="predicted"/>
<reference evidence="3 4" key="1">
    <citation type="journal article" date="2015" name="Genome Announc.">
        <title>Expanding the biotechnology potential of lactobacilli through comparative genomics of 213 strains and associated genera.</title>
        <authorList>
            <person name="Sun Z."/>
            <person name="Harris H.M."/>
            <person name="McCann A."/>
            <person name="Guo C."/>
            <person name="Argimon S."/>
            <person name="Zhang W."/>
            <person name="Yang X."/>
            <person name="Jeffery I.B."/>
            <person name="Cooney J.C."/>
            <person name="Kagawa T.F."/>
            <person name="Liu W."/>
            <person name="Song Y."/>
            <person name="Salvetti E."/>
            <person name="Wrobel A."/>
            <person name="Rasinkangas P."/>
            <person name="Parkhill J."/>
            <person name="Rea M.C."/>
            <person name="O'Sullivan O."/>
            <person name="Ritari J."/>
            <person name="Douillard F.P."/>
            <person name="Paul Ross R."/>
            <person name="Yang R."/>
            <person name="Briner A.E."/>
            <person name="Felis G.E."/>
            <person name="de Vos W.M."/>
            <person name="Barrangou R."/>
            <person name="Klaenhammer T.R."/>
            <person name="Caufield P.W."/>
            <person name="Cui Y."/>
            <person name="Zhang H."/>
            <person name="O'Toole P.W."/>
        </authorList>
    </citation>
    <scope>NUCLEOTIDE SEQUENCE [LARGE SCALE GENOMIC DNA]</scope>
    <source>
        <strain evidence="3 4">DSM 16991</strain>
    </source>
</reference>
<feature type="coiled-coil region" evidence="1">
    <location>
        <begin position="170"/>
        <end position="197"/>
    </location>
</feature>
<sequence length="517" mass="58424">MPVMPKASYLELKNVLHTINKGGKNKQESAEEKRKELMTEFVKRTTARSAAVDQQTGSKPGKAKPVKKEKPAPIKAARPEAAKPNRAADQQELYRLKHHLAKARRGLVAQQEAIQDLKQKVLAEQTTATQWQEKYQTAVTDMQSAQTANIAAHRTIQSLHDKKELLAKRTGKLRQENKALRTRLVNANRRNKALQGQWIAMNQEQYIAAYRLWQQEQSPYAVLKRKTIPALTNQIAELKTEVQQQIQNTNELRQVFTNEARWRPIGKVAVELFAPLVSYDQLKKILTILNENRTKPIQYKRPATVTPAPRPANIPLTDVARIKVTTPAESQDADLVKDVLAHTETAESTAPTAPTTKKSLHLALDRYSQHSKVRPAKPKKETPLPEWLENPQLFQDVPIHILTWQDARGIRNRLKQLGAVTRVERPDAMSINQIRQIAYSEPDAIIIADRTKAHHATVQAMKDIQADRAADHAETVIADKGIGATSTLRTIYDILLGRWSRTRALEAELINRETPSE</sequence>
<feature type="region of interest" description="Disordered" evidence="2">
    <location>
        <begin position="44"/>
        <end position="87"/>
    </location>
</feature>
<dbReference type="Proteomes" id="UP000050949">
    <property type="component" value="Unassembled WGS sequence"/>
</dbReference>
<dbReference type="eggNOG" id="ENOG5030B1Q">
    <property type="taxonomic scope" value="Bacteria"/>
</dbReference>
<accession>A0A0R1XI52</accession>
<evidence type="ECO:0000256" key="2">
    <source>
        <dbReference type="SAM" id="MobiDB-lite"/>
    </source>
</evidence>
<gene>
    <name evidence="3" type="ORF">FC91_GL000451</name>
</gene>
<feature type="compositionally biased region" description="Basic and acidic residues" evidence="2">
    <location>
        <begin position="66"/>
        <end position="83"/>
    </location>
</feature>
<dbReference type="PATRIC" id="fig|1122147.4.peg.469"/>
<evidence type="ECO:0000256" key="1">
    <source>
        <dbReference type="SAM" id="Coils"/>
    </source>
</evidence>